<dbReference type="EMBL" id="CP001804">
    <property type="protein sequence ID" value="ACY15122.1"/>
    <property type="molecule type" value="Genomic_DNA"/>
</dbReference>
<organism evidence="1 2">
    <name type="scientific">Haliangium ochraceum (strain DSM 14365 / JCM 11303 / SMP-2)</name>
    <dbReference type="NCBI Taxonomy" id="502025"/>
    <lineage>
        <taxon>Bacteria</taxon>
        <taxon>Pseudomonadati</taxon>
        <taxon>Myxococcota</taxon>
        <taxon>Polyangia</taxon>
        <taxon>Haliangiales</taxon>
        <taxon>Kofleriaceae</taxon>
        <taxon>Haliangium</taxon>
    </lineage>
</organism>
<dbReference type="AlphaFoldDB" id="D0LLU4"/>
<dbReference type="Proteomes" id="UP000001880">
    <property type="component" value="Chromosome"/>
</dbReference>
<reference evidence="1 2" key="1">
    <citation type="journal article" date="2010" name="Stand. Genomic Sci.">
        <title>Complete genome sequence of Haliangium ochraceum type strain (SMP-2).</title>
        <authorList>
            <consortium name="US DOE Joint Genome Institute (JGI-PGF)"/>
            <person name="Ivanova N."/>
            <person name="Daum C."/>
            <person name="Lang E."/>
            <person name="Abt B."/>
            <person name="Kopitz M."/>
            <person name="Saunders E."/>
            <person name="Lapidus A."/>
            <person name="Lucas S."/>
            <person name="Glavina Del Rio T."/>
            <person name="Nolan M."/>
            <person name="Tice H."/>
            <person name="Copeland A."/>
            <person name="Cheng J.F."/>
            <person name="Chen F."/>
            <person name="Bruce D."/>
            <person name="Goodwin L."/>
            <person name="Pitluck S."/>
            <person name="Mavromatis K."/>
            <person name="Pati A."/>
            <person name="Mikhailova N."/>
            <person name="Chen A."/>
            <person name="Palaniappan K."/>
            <person name="Land M."/>
            <person name="Hauser L."/>
            <person name="Chang Y.J."/>
            <person name="Jeffries C.D."/>
            <person name="Detter J.C."/>
            <person name="Brettin T."/>
            <person name="Rohde M."/>
            <person name="Goker M."/>
            <person name="Bristow J."/>
            <person name="Markowitz V."/>
            <person name="Eisen J.A."/>
            <person name="Hugenholtz P."/>
            <person name="Kyrpides N.C."/>
            <person name="Klenk H.P."/>
        </authorList>
    </citation>
    <scope>NUCLEOTIDE SEQUENCE [LARGE SCALE GENOMIC DNA]</scope>
    <source>
        <strain evidence="2">DSM 14365 / CIP 107738 / JCM 11303 / AJ 13395 / SMP-2</strain>
    </source>
</reference>
<protein>
    <submittedName>
        <fullName evidence="1">Uncharacterized protein</fullName>
    </submittedName>
</protein>
<proteinExistence type="predicted"/>
<accession>D0LLU4</accession>
<evidence type="ECO:0000313" key="1">
    <source>
        <dbReference type="EMBL" id="ACY15122.1"/>
    </source>
</evidence>
<name>D0LLU4_HALO1</name>
<dbReference type="STRING" id="502025.Hoch_2588"/>
<evidence type="ECO:0000313" key="2">
    <source>
        <dbReference type="Proteomes" id="UP000001880"/>
    </source>
</evidence>
<gene>
    <name evidence="1" type="ordered locus">Hoch_2588</name>
</gene>
<dbReference type="HOGENOM" id="CLU_2493591_0_0_7"/>
<keyword evidence="2" id="KW-1185">Reference proteome</keyword>
<dbReference type="KEGG" id="hoh:Hoch_2588"/>
<sequence>MSASGLTRRWFVESNAFPAMAGMLAGLTPGVKPRRRLRHTRRPALEHGFARVSGPFADVHASARGRERAGYCAVSVCGAGVQRSSP</sequence>